<evidence type="ECO:0000313" key="2">
    <source>
        <dbReference type="Proteomes" id="UP001164539"/>
    </source>
</evidence>
<gene>
    <name evidence="1" type="ORF">OWV82_004269</name>
</gene>
<name>A0ACC1YNL5_MELAZ</name>
<dbReference type="EMBL" id="CM051395">
    <property type="protein sequence ID" value="KAJ4725391.1"/>
    <property type="molecule type" value="Genomic_DNA"/>
</dbReference>
<protein>
    <submittedName>
        <fullName evidence="1">NB-ARC domain-containing disease resistance-like protein</fullName>
    </submittedName>
</protein>
<organism evidence="1 2">
    <name type="scientific">Melia azedarach</name>
    <name type="common">Chinaberry tree</name>
    <dbReference type="NCBI Taxonomy" id="155640"/>
    <lineage>
        <taxon>Eukaryota</taxon>
        <taxon>Viridiplantae</taxon>
        <taxon>Streptophyta</taxon>
        <taxon>Embryophyta</taxon>
        <taxon>Tracheophyta</taxon>
        <taxon>Spermatophyta</taxon>
        <taxon>Magnoliopsida</taxon>
        <taxon>eudicotyledons</taxon>
        <taxon>Gunneridae</taxon>
        <taxon>Pentapetalae</taxon>
        <taxon>rosids</taxon>
        <taxon>malvids</taxon>
        <taxon>Sapindales</taxon>
        <taxon>Meliaceae</taxon>
        <taxon>Melia</taxon>
    </lineage>
</organism>
<accession>A0ACC1YNL5</accession>
<sequence length="522" mass="59265">MPLGEVFLGAFLQVLFDRLVSRELLHIAGKIGLRPELQKWGQTLQLIQAVLSDAEEKQLTNGAVKTWLENLQDLAYDLDDMLDAFATEALRRKLKTQRHSDKVRTLISTCFDNLSPSAIKFNLSIQSNIKGITSRLAVLREGIDLLKLKEIVGGTSTAVWQRPPSTSVPTEPAIYGRHEDKAKILEMVLTDESSHANLGVISIVGMGGIGKTTLAQQVYNDPAVEDFDPKIWHALFENKDFVTRRRHMISHEVVEKCGGFPLVAKTLGGLLRSKETYHEWNDILNSAIWNLPSESEIPLALRLSYHHLPSHLKRCFAYCAILPKCYEFSENQLVWLWMAEGPIQQPKENVTDQRDTKEKTLSDKENLKGLFLVWDSGFEDPYAGAIKLLDKLLPHTNLVKLTIRGYGGTRFSSWVGDPSFSNLMLLELERCEKCTSLPMLGLLSSLKDLTTTGMTGLKYIGFEFYGENCTKPFQTLETLCFEDLKEWKYWDPIEENEQFVEIFPSLRELSIRKCPKLSGRRQ</sequence>
<reference evidence="1 2" key="1">
    <citation type="journal article" date="2023" name="Science">
        <title>Complex scaffold remodeling in plant triterpene biosynthesis.</title>
        <authorList>
            <person name="De La Pena R."/>
            <person name="Hodgson H."/>
            <person name="Liu J.C."/>
            <person name="Stephenson M.J."/>
            <person name="Martin A.C."/>
            <person name="Owen C."/>
            <person name="Harkess A."/>
            <person name="Leebens-Mack J."/>
            <person name="Jimenez L.E."/>
            <person name="Osbourn A."/>
            <person name="Sattely E.S."/>
        </authorList>
    </citation>
    <scope>NUCLEOTIDE SEQUENCE [LARGE SCALE GENOMIC DNA]</scope>
    <source>
        <strain evidence="2">cv. JPN11</strain>
        <tissue evidence="1">Leaf</tissue>
    </source>
</reference>
<dbReference type="Proteomes" id="UP001164539">
    <property type="component" value="Chromosome 2"/>
</dbReference>
<evidence type="ECO:0000313" key="1">
    <source>
        <dbReference type="EMBL" id="KAJ4725391.1"/>
    </source>
</evidence>
<keyword evidence="2" id="KW-1185">Reference proteome</keyword>
<proteinExistence type="predicted"/>
<comment type="caution">
    <text evidence="1">The sequence shown here is derived from an EMBL/GenBank/DDBJ whole genome shotgun (WGS) entry which is preliminary data.</text>
</comment>